<proteinExistence type="predicted"/>
<dbReference type="Pfam" id="PF10016">
    <property type="entry name" value="DUF2259"/>
    <property type="match status" value="1"/>
</dbReference>
<accession>A0A933NZI7</accession>
<name>A0A933NZI7_9HYPH</name>
<dbReference type="InterPro" id="IPR018725">
    <property type="entry name" value="DUF2259_secreted"/>
</dbReference>
<dbReference type="EMBL" id="JACRAF010000044">
    <property type="protein sequence ID" value="MBI4923121.1"/>
    <property type="molecule type" value="Genomic_DNA"/>
</dbReference>
<evidence type="ECO:0000313" key="1">
    <source>
        <dbReference type="EMBL" id="MBI4923121.1"/>
    </source>
</evidence>
<dbReference type="Proteomes" id="UP000782610">
    <property type="component" value="Unassembled WGS sequence"/>
</dbReference>
<comment type="caution">
    <text evidence="1">The sequence shown here is derived from an EMBL/GenBank/DDBJ whole genome shotgun (WGS) entry which is preliminary data.</text>
</comment>
<sequence length="247" mass="26608">MRQNAVPAALARLGASLALFLLMLVPALAGDRALIDFIGYSEDGQFFAFEEYGVQDGSGFAYSDIYVIDLPADKWMYGSPFHAQAEDEDTTLAAMRAAALKKAGDKLEETGITVPAEILALRGDGVSEGDGKTLGFSRPACCGPIPQGPEDYALTLETFPADSPEDCAGLSGEKGLGYALRFDDGETVRELHRDAKLPKSRGCPLDYRLYAVVQPFEQTGSYVAIVSSYPFGFEGPDRRFLAVPIDQ</sequence>
<dbReference type="AlphaFoldDB" id="A0A933NZI7"/>
<reference evidence="1" key="1">
    <citation type="submission" date="2020-07" db="EMBL/GenBank/DDBJ databases">
        <title>Huge and variable diversity of episymbiotic CPR bacteria and DPANN archaea in groundwater ecosystems.</title>
        <authorList>
            <person name="He C.Y."/>
            <person name="Keren R."/>
            <person name="Whittaker M."/>
            <person name="Farag I.F."/>
            <person name="Doudna J."/>
            <person name="Cate J.H.D."/>
            <person name="Banfield J.F."/>
        </authorList>
    </citation>
    <scope>NUCLEOTIDE SEQUENCE</scope>
    <source>
        <strain evidence="1">NC_groundwater_1586_Pr3_B-0.1um_66_15</strain>
    </source>
</reference>
<protein>
    <submittedName>
        <fullName evidence="1">DUF2259 domain-containing protein</fullName>
    </submittedName>
</protein>
<evidence type="ECO:0000313" key="2">
    <source>
        <dbReference type="Proteomes" id="UP000782610"/>
    </source>
</evidence>
<gene>
    <name evidence="1" type="ORF">HY834_15360</name>
</gene>
<organism evidence="1 2">
    <name type="scientific">Devosia nanyangense</name>
    <dbReference type="NCBI Taxonomy" id="1228055"/>
    <lineage>
        <taxon>Bacteria</taxon>
        <taxon>Pseudomonadati</taxon>
        <taxon>Pseudomonadota</taxon>
        <taxon>Alphaproteobacteria</taxon>
        <taxon>Hyphomicrobiales</taxon>
        <taxon>Devosiaceae</taxon>
        <taxon>Devosia</taxon>
    </lineage>
</organism>